<accession>A0AAN6DVL1</accession>
<dbReference type="SMART" id="SM00320">
    <property type="entry name" value="WD40"/>
    <property type="match status" value="6"/>
</dbReference>
<evidence type="ECO:0000256" key="2">
    <source>
        <dbReference type="ARBA" id="ARBA00022574"/>
    </source>
</evidence>
<dbReference type="GO" id="GO:0032040">
    <property type="term" value="C:small-subunit processome"/>
    <property type="evidence" value="ECO:0007669"/>
    <property type="project" value="TreeGrafter"/>
</dbReference>
<keyword evidence="8" id="KW-1185">Reference proteome</keyword>
<evidence type="ECO:0000313" key="7">
    <source>
        <dbReference type="EMBL" id="KAI1612288.1"/>
    </source>
</evidence>
<feature type="repeat" description="WD" evidence="5">
    <location>
        <begin position="444"/>
        <end position="478"/>
    </location>
</feature>
<evidence type="ECO:0000256" key="6">
    <source>
        <dbReference type="SAM" id="MobiDB-lite"/>
    </source>
</evidence>
<dbReference type="Gene3D" id="2.130.10.10">
    <property type="entry name" value="YVTN repeat-like/Quinoprotein amine dehydrogenase"/>
    <property type="match status" value="1"/>
</dbReference>
<name>A0AAN6DVL1_9EURO</name>
<dbReference type="EMBL" id="MU404355">
    <property type="protein sequence ID" value="KAI1612288.1"/>
    <property type="molecule type" value="Genomic_DNA"/>
</dbReference>
<organism evidence="7 8">
    <name type="scientific">Exophiala viscosa</name>
    <dbReference type="NCBI Taxonomy" id="2486360"/>
    <lineage>
        <taxon>Eukaryota</taxon>
        <taxon>Fungi</taxon>
        <taxon>Dikarya</taxon>
        <taxon>Ascomycota</taxon>
        <taxon>Pezizomycotina</taxon>
        <taxon>Eurotiomycetes</taxon>
        <taxon>Chaetothyriomycetidae</taxon>
        <taxon>Chaetothyriales</taxon>
        <taxon>Herpotrichiellaceae</taxon>
        <taxon>Exophiala</taxon>
    </lineage>
</organism>
<feature type="repeat" description="WD" evidence="5">
    <location>
        <begin position="220"/>
        <end position="261"/>
    </location>
</feature>
<dbReference type="InterPro" id="IPR039241">
    <property type="entry name" value="Rrp9-like"/>
</dbReference>
<dbReference type="AlphaFoldDB" id="A0AAN6DVL1"/>
<evidence type="ECO:0000256" key="5">
    <source>
        <dbReference type="PROSITE-ProRule" id="PRU00221"/>
    </source>
</evidence>
<protein>
    <submittedName>
        <fullName evidence="7">WD40-repeat-containing domain protein</fullName>
    </submittedName>
</protein>
<keyword evidence="2 5" id="KW-0853">WD repeat</keyword>
<keyword evidence="3" id="KW-0677">Repeat</keyword>
<dbReference type="Proteomes" id="UP001203852">
    <property type="component" value="Unassembled WGS sequence"/>
</dbReference>
<feature type="compositionally biased region" description="Basic and acidic residues" evidence="6">
    <location>
        <begin position="28"/>
        <end position="58"/>
    </location>
</feature>
<proteinExistence type="predicted"/>
<feature type="compositionally biased region" description="Acidic residues" evidence="6">
    <location>
        <begin position="63"/>
        <end position="85"/>
    </location>
</feature>
<dbReference type="GO" id="GO:0034511">
    <property type="term" value="F:U3 snoRNA binding"/>
    <property type="evidence" value="ECO:0007669"/>
    <property type="project" value="InterPro"/>
</dbReference>
<dbReference type="PROSITE" id="PS50082">
    <property type="entry name" value="WD_REPEATS_2"/>
    <property type="match status" value="2"/>
</dbReference>
<sequence>MSSFFTVPASQRKRKRPTETPGKPRKRREADGTEARDGRVQRSQRNEPRPRETERDESISGSDSEEEIEPETGDESEATSEEGETAAERRVRLAQRYLDNIRHEVDEVGFDAEDLDKDLIAQRLKEDADEAKGRQFRQIATNLDFTNATHSTFKADTQSTTGVAVCQPYAYTVSRDKTLIKWQLQKPAIGGDDTTAPRRRRPKQLKYVRGIQIRALAPQQHGHTGAILSVAASPDGKYVATGGADKKLIVWSAEDLRPLKTFTTHRDGVTGLAFAPSSNTESGFGAQLFSASMDRSLKTYSLAGEDSLAYVETLFGHQDHIVGISPVSVDQCVTVGARDRKALWWKVVEESLTRFLGDSSRNDEYQTGSLDCVAALPPNSFVTGSDSGTISLWSVHKKKAMFTIQTAHGVDEPPPLEEVTSESDPRVIEELKKDDYRKPVPRAITALAAVPGTDIVLSGSWDGWIRVWKLSDDKRSLLPFGTVGKIDEDDSDSKGQEEAESTPSSTSSGPAVSAGIDVPTGVVNGFINSLAVFERRKEITSEFGGKKEGECQGICIVAGTGKEMRLGRWMKLPRGKNGAMVFEVPLRRKD</sequence>
<dbReference type="PANTHER" id="PTHR19865:SF0">
    <property type="entry name" value="U3 SMALL NUCLEOLAR RNA-INTERACTING PROTEIN 2"/>
    <property type="match status" value="1"/>
</dbReference>
<gene>
    <name evidence="7" type="ORF">EDD36DRAFT_440736</name>
</gene>
<keyword evidence="4" id="KW-0539">Nucleus</keyword>
<comment type="subcellular location">
    <subcellularLocation>
        <location evidence="1">Nucleus</location>
    </subcellularLocation>
</comment>
<feature type="compositionally biased region" description="Low complexity" evidence="6">
    <location>
        <begin position="501"/>
        <end position="513"/>
    </location>
</feature>
<feature type="region of interest" description="Disordered" evidence="6">
    <location>
        <begin position="1"/>
        <end position="87"/>
    </location>
</feature>
<evidence type="ECO:0000256" key="4">
    <source>
        <dbReference type="ARBA" id="ARBA00023242"/>
    </source>
</evidence>
<dbReference type="SUPFAM" id="SSF50978">
    <property type="entry name" value="WD40 repeat-like"/>
    <property type="match status" value="1"/>
</dbReference>
<dbReference type="Pfam" id="PF00400">
    <property type="entry name" value="WD40"/>
    <property type="match status" value="3"/>
</dbReference>
<dbReference type="PANTHER" id="PTHR19865">
    <property type="entry name" value="U3 SMALL NUCLEOLAR RNA INTERACTING PROTEIN 2"/>
    <property type="match status" value="1"/>
</dbReference>
<dbReference type="InterPro" id="IPR015943">
    <property type="entry name" value="WD40/YVTN_repeat-like_dom_sf"/>
</dbReference>
<comment type="caution">
    <text evidence="7">The sequence shown here is derived from an EMBL/GenBank/DDBJ whole genome shotgun (WGS) entry which is preliminary data.</text>
</comment>
<dbReference type="PROSITE" id="PS50294">
    <property type="entry name" value="WD_REPEATS_REGION"/>
    <property type="match status" value="1"/>
</dbReference>
<evidence type="ECO:0000256" key="3">
    <source>
        <dbReference type="ARBA" id="ARBA00022737"/>
    </source>
</evidence>
<evidence type="ECO:0000313" key="8">
    <source>
        <dbReference type="Proteomes" id="UP001203852"/>
    </source>
</evidence>
<dbReference type="InterPro" id="IPR036322">
    <property type="entry name" value="WD40_repeat_dom_sf"/>
</dbReference>
<evidence type="ECO:0000256" key="1">
    <source>
        <dbReference type="ARBA" id="ARBA00004123"/>
    </source>
</evidence>
<feature type="region of interest" description="Disordered" evidence="6">
    <location>
        <begin position="481"/>
        <end position="513"/>
    </location>
</feature>
<reference evidence="7" key="1">
    <citation type="journal article" date="2022" name="bioRxiv">
        <title>Deciphering the potential niche of two novel black yeast fungi from a biological soil crust based on their genomes, phenotypes, and melanin regulation.</title>
        <authorList>
            <consortium name="DOE Joint Genome Institute"/>
            <person name="Carr E.C."/>
            <person name="Barton Q."/>
            <person name="Grambo S."/>
            <person name="Sullivan M."/>
            <person name="Renfro C.M."/>
            <person name="Kuo A."/>
            <person name="Pangilinan J."/>
            <person name="Lipzen A."/>
            <person name="Keymanesh K."/>
            <person name="Savage E."/>
            <person name="Barry K."/>
            <person name="Grigoriev I.V."/>
            <person name="Riekhof W.R."/>
            <person name="Harris S.S."/>
        </authorList>
    </citation>
    <scope>NUCLEOTIDE SEQUENCE</scope>
    <source>
        <strain evidence="7">JF 03-4F</strain>
    </source>
</reference>
<dbReference type="InterPro" id="IPR001680">
    <property type="entry name" value="WD40_rpt"/>
</dbReference>